<dbReference type="Gene3D" id="2.30.110.10">
    <property type="entry name" value="Electron Transport, Fmn-binding Protein, Chain A"/>
    <property type="match status" value="1"/>
</dbReference>
<gene>
    <name evidence="3" type="ORF">GCM10022222_58940</name>
</gene>
<dbReference type="PANTHER" id="PTHR35176">
    <property type="entry name" value="HEME OXYGENASE HI_0854-RELATED"/>
    <property type="match status" value="1"/>
</dbReference>
<dbReference type="PANTHER" id="PTHR35176:SF6">
    <property type="entry name" value="HEME OXYGENASE HI_0854-RELATED"/>
    <property type="match status" value="1"/>
</dbReference>
<proteinExistence type="predicted"/>
<feature type="domain" description="Pyridoxamine 5'-phosphate oxidase N-terminal" evidence="2">
    <location>
        <begin position="11"/>
        <end position="77"/>
    </location>
</feature>
<dbReference type="SUPFAM" id="SSF50475">
    <property type="entry name" value="FMN-binding split barrel"/>
    <property type="match status" value="1"/>
</dbReference>
<name>A0ABP6XJ82_9PSEU</name>
<accession>A0ABP6XJ82</accession>
<sequence length="144" mass="15895">MVTRRASDGLQLSPVSVIAGDEGEILTSSSRVTAKVRNLRRDPRVALCVVDDSFFGPWLAVEGQATVVELPEAWELLKQFHLRRDGGIPGYDGSPAAGQRLLATWEWEQKVLVRIKPERVTTAPSWEDMLAAVEAASDREADRP</sequence>
<comment type="caution">
    <text evidence="3">The sequence shown here is derived from an EMBL/GenBank/DDBJ whole genome shotgun (WGS) entry which is preliminary data.</text>
</comment>
<dbReference type="Proteomes" id="UP001500689">
    <property type="component" value="Unassembled WGS sequence"/>
</dbReference>
<evidence type="ECO:0000313" key="3">
    <source>
        <dbReference type="EMBL" id="GAA3567211.1"/>
    </source>
</evidence>
<dbReference type="InterPro" id="IPR012349">
    <property type="entry name" value="Split_barrel_FMN-bd"/>
</dbReference>
<evidence type="ECO:0000313" key="4">
    <source>
        <dbReference type="Proteomes" id="UP001500689"/>
    </source>
</evidence>
<evidence type="ECO:0000259" key="2">
    <source>
        <dbReference type="Pfam" id="PF01243"/>
    </source>
</evidence>
<dbReference type="EMBL" id="BAAAZN010000014">
    <property type="protein sequence ID" value="GAA3567211.1"/>
    <property type="molecule type" value="Genomic_DNA"/>
</dbReference>
<dbReference type="InterPro" id="IPR011576">
    <property type="entry name" value="Pyridox_Oxase_N"/>
</dbReference>
<keyword evidence="1" id="KW-0560">Oxidoreductase</keyword>
<protein>
    <recommendedName>
        <fullName evidence="2">Pyridoxamine 5'-phosphate oxidase N-terminal domain-containing protein</fullName>
    </recommendedName>
</protein>
<evidence type="ECO:0000256" key="1">
    <source>
        <dbReference type="ARBA" id="ARBA00023002"/>
    </source>
</evidence>
<organism evidence="3 4">
    <name type="scientific">Amycolatopsis ultiminotia</name>
    <dbReference type="NCBI Taxonomy" id="543629"/>
    <lineage>
        <taxon>Bacteria</taxon>
        <taxon>Bacillati</taxon>
        <taxon>Actinomycetota</taxon>
        <taxon>Actinomycetes</taxon>
        <taxon>Pseudonocardiales</taxon>
        <taxon>Pseudonocardiaceae</taxon>
        <taxon>Amycolatopsis</taxon>
    </lineage>
</organism>
<dbReference type="Pfam" id="PF01243">
    <property type="entry name" value="PNPOx_N"/>
    <property type="match status" value="1"/>
</dbReference>
<reference evidence="4" key="1">
    <citation type="journal article" date="2019" name="Int. J. Syst. Evol. Microbiol.">
        <title>The Global Catalogue of Microorganisms (GCM) 10K type strain sequencing project: providing services to taxonomists for standard genome sequencing and annotation.</title>
        <authorList>
            <consortium name="The Broad Institute Genomics Platform"/>
            <consortium name="The Broad Institute Genome Sequencing Center for Infectious Disease"/>
            <person name="Wu L."/>
            <person name="Ma J."/>
        </authorList>
    </citation>
    <scope>NUCLEOTIDE SEQUENCE [LARGE SCALE GENOMIC DNA]</scope>
    <source>
        <strain evidence="4">JCM 16898</strain>
    </source>
</reference>
<dbReference type="InterPro" id="IPR052019">
    <property type="entry name" value="F420H2_bilvrd_red/Heme_oxyg"/>
</dbReference>
<keyword evidence="4" id="KW-1185">Reference proteome</keyword>